<organism evidence="1 2">
    <name type="scientific">Acinetobacter defluvii</name>
    <dbReference type="NCBI Taxonomy" id="1871111"/>
    <lineage>
        <taxon>Bacteria</taxon>
        <taxon>Pseudomonadati</taxon>
        <taxon>Pseudomonadota</taxon>
        <taxon>Gammaproteobacteria</taxon>
        <taxon>Moraxellales</taxon>
        <taxon>Moraxellaceae</taxon>
        <taxon>Acinetobacter</taxon>
    </lineage>
</organism>
<geneLocation type="plasmid" evidence="1 2">
    <name>p1_010030</name>
</geneLocation>
<sequence length="339" mass="38804">MTDMSIALQLETAKRVTVFRDLHNKENPYCMISNKTMHDKNIEKFSDLGLLTYLLSWSNYHRVCIEALAKRGKDGRDAIRNMLKRLESLGYVKRTQLKSQNGQFGEVIYQIFESPDQQKPSLELGDSKAATEQQKEHLENAQLGFDFEMFDQENNMNFDAENDKTANGFSVNGESDTNKYNDSRNTISNSEEQKKIEKQEIINRFPLKIDDPVVKARLNMSMLSNVVSTQAQLDAYLLDFNLNHSQFKNLTPHKRLLNFIVFLNKIHTSKAGQNAHRARLRANGFIDLPAAPTHTPKVKSKQDFSRFTNVQAQASQVKQLDAERLQKIAQQAAIDLEGF</sequence>
<dbReference type="RefSeq" id="WP_065994756.1">
    <property type="nucleotide sequence ID" value="NZ_CP029389.2"/>
</dbReference>
<dbReference type="EMBL" id="CP029389">
    <property type="protein sequence ID" value="AWL27176.1"/>
    <property type="molecule type" value="Genomic_DNA"/>
</dbReference>
<protein>
    <recommendedName>
        <fullName evidence="3">Helix-turn-helix domain-containing protein</fullName>
    </recommendedName>
</protein>
<accession>A0A2S2F867</accession>
<gene>
    <name evidence="1" type="ORF">DJ533_00390</name>
</gene>
<dbReference type="AlphaFoldDB" id="A0A2S2F867"/>
<evidence type="ECO:0000313" key="2">
    <source>
        <dbReference type="Proteomes" id="UP000245977"/>
    </source>
</evidence>
<keyword evidence="2" id="KW-1185">Reference proteome</keyword>
<dbReference type="OrthoDB" id="6688071at2"/>
<evidence type="ECO:0000313" key="1">
    <source>
        <dbReference type="EMBL" id="AWL27176.1"/>
    </source>
</evidence>
<reference evidence="1" key="1">
    <citation type="submission" date="2019-08" db="EMBL/GenBank/DDBJ databases">
        <title>The complete genome of Acinetobacter defluvii strain WCHAD010030.</title>
        <authorList>
            <person name="Hu Y."/>
            <person name="Qin J."/>
            <person name="Feng Y."/>
            <person name="Zong Z."/>
        </authorList>
    </citation>
    <scope>NUCLEOTIDE SEQUENCE</scope>
    <source>
        <strain evidence="1">WCHA30</strain>
        <plasmid evidence="1">p1_010030</plasmid>
    </source>
</reference>
<evidence type="ECO:0008006" key="3">
    <source>
        <dbReference type="Google" id="ProtNLM"/>
    </source>
</evidence>
<name>A0A2S2F867_9GAMM</name>
<proteinExistence type="predicted"/>
<dbReference type="STRING" id="1871111.GCA_001704615_00874"/>
<keyword evidence="1" id="KW-0614">Plasmid</keyword>
<dbReference type="Proteomes" id="UP000245977">
    <property type="component" value="Plasmid p1_010030"/>
</dbReference>
<dbReference type="KEGG" id="adv:DJ533_00390"/>